<evidence type="ECO:0000256" key="5">
    <source>
        <dbReference type="ARBA" id="ARBA00012560"/>
    </source>
</evidence>
<evidence type="ECO:0000256" key="4">
    <source>
        <dbReference type="ARBA" id="ARBA00004496"/>
    </source>
</evidence>
<dbReference type="EC" id="2.4.1.25" evidence="5"/>
<feature type="domain" description="Eukaryotic glycogen debranching enzyme N-terminal" evidence="18">
    <location>
        <begin position="130"/>
        <end position="217"/>
    </location>
</feature>
<dbReference type="InterPro" id="IPR010401">
    <property type="entry name" value="AGL/Gdb1"/>
</dbReference>
<proteinExistence type="inferred from homology"/>
<evidence type="ECO:0000256" key="2">
    <source>
        <dbReference type="ARBA" id="ARBA00000927"/>
    </source>
</evidence>
<dbReference type="InterPro" id="IPR008928">
    <property type="entry name" value="6-hairpin_glycosidase_sf"/>
</dbReference>
<dbReference type="FunFam" id="3.20.20.80:FF:000070">
    <property type="entry name" value="GDB1p Glycogen debranching enzyme"/>
    <property type="match status" value="1"/>
</dbReference>
<keyword evidence="14" id="KW-0326">Glycosidase</keyword>
<dbReference type="CDD" id="cd11327">
    <property type="entry name" value="AmyAc_Glg_debranch_2"/>
    <property type="match status" value="1"/>
</dbReference>
<keyword evidence="12" id="KW-0320">Glycogen biosynthesis</keyword>
<evidence type="ECO:0000256" key="1">
    <source>
        <dbReference type="ARBA" id="ARBA00000439"/>
    </source>
</evidence>
<dbReference type="PANTHER" id="PTHR10569">
    <property type="entry name" value="GLYCOGEN DEBRANCHING ENZYME"/>
    <property type="match status" value="1"/>
</dbReference>
<evidence type="ECO:0000256" key="11">
    <source>
        <dbReference type="ARBA" id="ARBA00022801"/>
    </source>
</evidence>
<keyword evidence="8" id="KW-0963">Cytoplasm</keyword>
<accession>A0A8J5MUY9</accession>
<keyword evidence="22" id="KW-1185">Reference proteome</keyword>
<keyword evidence="9" id="KW-0328">Glycosyltransferase</keyword>
<dbReference type="GO" id="GO:0005737">
    <property type="term" value="C:cytoplasm"/>
    <property type="evidence" value="ECO:0007669"/>
    <property type="project" value="UniProtKB-SubCell"/>
</dbReference>
<evidence type="ECO:0000259" key="20">
    <source>
        <dbReference type="Pfam" id="PF14702"/>
    </source>
</evidence>
<evidence type="ECO:0000256" key="8">
    <source>
        <dbReference type="ARBA" id="ARBA00022490"/>
    </source>
</evidence>
<dbReference type="GO" id="GO:0004134">
    <property type="term" value="F:4-alpha-glucanotransferase activity"/>
    <property type="evidence" value="ECO:0007669"/>
    <property type="project" value="UniProtKB-EC"/>
</dbReference>
<dbReference type="SUPFAM" id="SSF51445">
    <property type="entry name" value="(Trans)glycosidases"/>
    <property type="match status" value="1"/>
</dbReference>
<evidence type="ECO:0000256" key="16">
    <source>
        <dbReference type="ARBA" id="ARBA00031477"/>
    </source>
</evidence>
<dbReference type="Pfam" id="PF14701">
    <property type="entry name" value="hDGE_amylase"/>
    <property type="match status" value="1"/>
</dbReference>
<evidence type="ECO:0000256" key="10">
    <source>
        <dbReference type="ARBA" id="ARBA00022679"/>
    </source>
</evidence>
<dbReference type="InterPro" id="IPR006421">
    <property type="entry name" value="Glycogen_debranch_met"/>
</dbReference>
<dbReference type="GO" id="GO:0005980">
    <property type="term" value="P:glycogen catabolic process"/>
    <property type="evidence" value="ECO:0007669"/>
    <property type="project" value="InterPro"/>
</dbReference>
<dbReference type="Pfam" id="PF06202">
    <property type="entry name" value="GDE_C"/>
    <property type="match status" value="1"/>
</dbReference>
<evidence type="ECO:0000313" key="22">
    <source>
        <dbReference type="Proteomes" id="UP000747542"/>
    </source>
</evidence>
<evidence type="ECO:0000256" key="6">
    <source>
        <dbReference type="ARBA" id="ARBA00012778"/>
    </source>
</evidence>
<evidence type="ECO:0000256" key="15">
    <source>
        <dbReference type="ARBA" id="ARBA00025780"/>
    </source>
</evidence>
<dbReference type="EMBL" id="JAHLQT010024345">
    <property type="protein sequence ID" value="KAG7165395.1"/>
    <property type="molecule type" value="Genomic_DNA"/>
</dbReference>
<evidence type="ECO:0000259" key="17">
    <source>
        <dbReference type="Pfam" id="PF06202"/>
    </source>
</evidence>
<feature type="domain" description="Glycogen debranching enzyme C-terminal" evidence="17">
    <location>
        <begin position="1184"/>
        <end position="1635"/>
    </location>
</feature>
<evidence type="ECO:0000256" key="14">
    <source>
        <dbReference type="ARBA" id="ARBA00023295"/>
    </source>
</evidence>
<feature type="domain" description="Glycogen debranching enzyme central" evidence="20">
    <location>
        <begin position="803"/>
        <end position="1080"/>
    </location>
</feature>
<dbReference type="PANTHER" id="PTHR10569:SF2">
    <property type="entry name" value="GLYCOGEN DEBRANCHING ENZYME"/>
    <property type="match status" value="1"/>
</dbReference>
<dbReference type="Pfam" id="PF14699">
    <property type="entry name" value="hGDE_N"/>
    <property type="match status" value="1"/>
</dbReference>
<evidence type="ECO:0000256" key="3">
    <source>
        <dbReference type="ARBA" id="ARBA00003530"/>
    </source>
</evidence>
<dbReference type="SUPFAM" id="SSF48208">
    <property type="entry name" value="Six-hairpin glycosidases"/>
    <property type="match status" value="1"/>
</dbReference>
<comment type="catalytic activity">
    <reaction evidence="1">
        <text>Transfers a segment of a (1-&gt;4)-alpha-D-glucan to a new position in an acceptor, which may be glucose or a (1-&gt;4)-alpha-D-glucan.</text>
        <dbReference type="EC" id="2.4.1.25"/>
    </reaction>
</comment>
<dbReference type="FunFam" id="3.20.20.80:FF:000206">
    <property type="entry name" value="Amylo-alpha-1, 6-glucosidase, 4-alpha-glucanotransferase b"/>
    <property type="match status" value="1"/>
</dbReference>
<dbReference type="InterPro" id="IPR032792">
    <property type="entry name" value="AGL_glucanoTrfase"/>
</dbReference>
<dbReference type="GO" id="GO:0004135">
    <property type="term" value="F:amylo-alpha-1,6-glucosidase activity"/>
    <property type="evidence" value="ECO:0007669"/>
    <property type="project" value="UniProtKB-EC"/>
</dbReference>
<comment type="function">
    <text evidence="3">Multifunctional enzyme acting as 1,4-alpha-D-glucan:1,4-alpha-D-glucan 4-alpha-D-glycosyltransferase and amylo-1,6-glucosidase in glycogen degradation.</text>
</comment>
<evidence type="ECO:0000259" key="18">
    <source>
        <dbReference type="Pfam" id="PF14699"/>
    </source>
</evidence>
<reference evidence="21" key="1">
    <citation type="journal article" date="2021" name="Sci. Adv.">
        <title>The American lobster genome reveals insights on longevity, neural, and immune adaptations.</title>
        <authorList>
            <person name="Polinski J.M."/>
            <person name="Zimin A.V."/>
            <person name="Clark K.F."/>
            <person name="Kohn A.B."/>
            <person name="Sadowski N."/>
            <person name="Timp W."/>
            <person name="Ptitsyn A."/>
            <person name="Khanna P."/>
            <person name="Romanova D.Y."/>
            <person name="Williams P."/>
            <person name="Greenwood S.J."/>
            <person name="Moroz L.L."/>
            <person name="Walt D.R."/>
            <person name="Bodnar A.G."/>
        </authorList>
    </citation>
    <scope>NUCLEOTIDE SEQUENCE</scope>
    <source>
        <strain evidence="21">GMGI-L3</strain>
    </source>
</reference>
<keyword evidence="10" id="KW-0808">Transferase</keyword>
<dbReference type="InterPro" id="IPR017853">
    <property type="entry name" value="GH"/>
</dbReference>
<sequence length="1656" mass="187332">MGTYLTTLDLSRKDKRRKLDVIASEIIVGVQSLGDRKLTNFFKMGVQDGAGVVTQEPQAQMYNSAPMTSSISTVTDSDAKGTSMTKVGTGAGNGFTQLQPQVRVLTLNHGDHLDSSLFRLQKGWVFQLRPGPSLQGRSVSVFTNHPDDLEEGFSRTRYRRLQWKSDSRNKGDDTALYVEVIIMMAGSFHYYFTYEDGEDREKAQGSGFFLVDPTLLVGLSNDVLNQDCIQCQTVLSKCLGPIPDWEERLQVSFETGYNMIHFTPIQELGDSNSSYSVKDQHRLNTEFHTPDHQYSFADVETLVRKMKEEWKMLSLTDIVLNHTANETPWLEEHPEATYNCTNSPHLRPAYLLDRVLHHMTLEVIEGKWEHQGIPVAIREEKHIEAIKNALHSHFLPQVKLHEFYTLDIEKIIQDFRRRISGPVPTTKKYADGISKESLVIIQDPQYGRKTCTVDMNLAVRLYNMPRPEAKDEEERIMRCCAELRQHLETLNDQRTSEIQAHLIQAVECSLGTIRYQRLQPDGPMVAEVSEENPLVPPYFTHHGKDMTLEEEEALMFGPNACFLMAHNGWVMGDDPLKNFARKDSYVYLRRELVAWGDSVKLRYGEQSEDCPYLWDYMKRYCEYTAQIFHGIRLDNCHSTPIHVAEYMLDAARKVRPDLYVIAELFTNSDLTDNVFINRLGINSLIREAMSAPNSHEEGRLVYRYGGEPVGAFLLPPVRPLVPSIAHAMFLDLTHDNRSPAEVRTAWDMLPSTALVNMACCASGSNRGYDELVPHHIHVVDEMRVYTAWNDINPGRGEVNLKSGIIQCKKLLNKLHFEMGANGYNQVFVDQVTENVVTVTRHNPVTHQSVVLVAYTSFLPPSQIKDSYIRPLKVQGRLEEIIFEMQVKGKRAGDEEKNIPGFFTNDSEYINGLTGFEVEVKEHLSPGQSTMVQMTSGGDAETTECEYTDHFTPGSVIAFRLSLLPRAQTAVNKIRGSLSEFGYKSRISEVTTHNATLMDIVNNLTLADLNRVLYRCNEEEKDEGRGGGTYEIPNFGPLIYCGLQGIISVLSEIRVHNDLGHPLCGNLRDGDWMPDYIVVRLKLEPSTQRLAAWLEEVFGWLKEVPRYLIPAYFDSIVTSIYLTLINRAWSIMGEFVSQGSDFVKALGLSSVQFCGIVKSALLPPLSPNVAPPAPLSVSDGSVGEIQLSSTIAAGLPHFSVGYMRNWGRDTFIALPGNLLITGRYDEARWIILAFAGTMRHGLIPNLLDGGKKARFNCRDAVWFWLQAIQRYVIIAPNGHQILKDKVSRLFPTDDSPPQEPGRHDQLLEDVIQETLQRHFQGVQFRERNAGFEIDREMSSEGFNNEIGVNLETGFVYGGNIHNCGTWMDKMGSSELAGTKGKPATPRDGSAVEIVGLCKSALRFLGQMHHENKFSYNSVERRDDTGNVTKWTYEFWEKKIQENFEKHFWINQEPTPEREPKPELINQRGIYKDSYNASQFWADYQLRCNFPIAIAVAPEMVSSQNAWVALKNAENILLGPLGIKTLDHKDWAYDGVYDNSNNSTDPKIAHGYNYHQGPEWLWPVGWLLRAQLAVAPKVGGFEELGRCMGHVKSLMAPHLTHMLTDPWRSLPELTNAEGAKCNDSNPAQSWSTGCLLEVLWELDQIERGLKRSSMTTSM</sequence>
<protein>
    <recommendedName>
        <fullName evidence="7">Glycogen debranching enzyme</fullName>
        <ecNumber evidence="5">2.4.1.25</ecNumber>
        <ecNumber evidence="6">3.2.1.33</ecNumber>
    </recommendedName>
    <alternativeName>
        <fullName evidence="16">Glycogen debrancher</fullName>
    </alternativeName>
</protein>
<keyword evidence="11" id="KW-0378">Hydrolase</keyword>
<evidence type="ECO:0000256" key="9">
    <source>
        <dbReference type="ARBA" id="ARBA00022676"/>
    </source>
</evidence>
<comment type="caution">
    <text evidence="21">The sequence shown here is derived from an EMBL/GenBank/DDBJ whole genome shotgun (WGS) entry which is preliminary data.</text>
</comment>
<comment type="subcellular location">
    <subcellularLocation>
        <location evidence="4">Cytoplasm</location>
    </subcellularLocation>
</comment>
<comment type="similarity">
    <text evidence="15">Belongs to the glycogen debranching enzyme family.</text>
</comment>
<dbReference type="GO" id="GO:0005978">
    <property type="term" value="P:glycogen biosynthetic process"/>
    <property type="evidence" value="ECO:0007669"/>
    <property type="project" value="UniProtKB-KW"/>
</dbReference>
<dbReference type="InterPro" id="IPR032790">
    <property type="entry name" value="GDE_C"/>
</dbReference>
<organism evidence="21 22">
    <name type="scientific">Homarus americanus</name>
    <name type="common">American lobster</name>
    <dbReference type="NCBI Taxonomy" id="6706"/>
    <lineage>
        <taxon>Eukaryota</taxon>
        <taxon>Metazoa</taxon>
        <taxon>Ecdysozoa</taxon>
        <taxon>Arthropoda</taxon>
        <taxon>Crustacea</taxon>
        <taxon>Multicrustacea</taxon>
        <taxon>Malacostraca</taxon>
        <taxon>Eumalacostraca</taxon>
        <taxon>Eucarida</taxon>
        <taxon>Decapoda</taxon>
        <taxon>Pleocyemata</taxon>
        <taxon>Astacidea</taxon>
        <taxon>Nephropoidea</taxon>
        <taxon>Nephropidae</taxon>
        <taxon>Homarus</taxon>
    </lineage>
</organism>
<dbReference type="Pfam" id="PF14702">
    <property type="entry name" value="hGDE_central"/>
    <property type="match status" value="1"/>
</dbReference>
<evidence type="ECO:0000313" key="21">
    <source>
        <dbReference type="EMBL" id="KAG7165395.1"/>
    </source>
</evidence>
<gene>
    <name evidence="21" type="primary">AGL-L</name>
    <name evidence="21" type="ORF">Hamer_G007222</name>
</gene>
<name>A0A8J5MUY9_HOMAM</name>
<keyword evidence="13" id="KW-0511">Multifunctional enzyme</keyword>
<evidence type="ECO:0000256" key="7">
    <source>
        <dbReference type="ARBA" id="ARBA00020723"/>
    </source>
</evidence>
<dbReference type="NCBIfam" id="TIGR01531">
    <property type="entry name" value="glyc_debranch"/>
    <property type="match status" value="1"/>
</dbReference>
<dbReference type="Proteomes" id="UP000747542">
    <property type="component" value="Unassembled WGS sequence"/>
</dbReference>
<evidence type="ECO:0000256" key="12">
    <source>
        <dbReference type="ARBA" id="ARBA00023056"/>
    </source>
</evidence>
<comment type="catalytic activity">
    <reaction evidence="2">
        <text>Hydrolysis of (1-&gt;6)-alpha-D-glucosidic branch linkages in glycogen phosphorylase limit dextrin.</text>
        <dbReference type="EC" id="3.2.1.33"/>
    </reaction>
</comment>
<dbReference type="EC" id="3.2.1.33" evidence="6"/>
<dbReference type="InterPro" id="IPR032788">
    <property type="entry name" value="AGL_central"/>
</dbReference>
<evidence type="ECO:0000256" key="13">
    <source>
        <dbReference type="ARBA" id="ARBA00023268"/>
    </source>
</evidence>
<dbReference type="InterPro" id="IPR029436">
    <property type="entry name" value="AGL_euk_N"/>
</dbReference>
<evidence type="ECO:0000259" key="19">
    <source>
        <dbReference type="Pfam" id="PF14701"/>
    </source>
</evidence>
<dbReference type="Gene3D" id="3.20.20.80">
    <property type="entry name" value="Glycosidases"/>
    <property type="match status" value="2"/>
</dbReference>
<feature type="domain" description="Glycogen debranching enzyme glucanotransferase" evidence="19">
    <location>
        <begin position="224"/>
        <end position="659"/>
    </location>
</feature>